<accession>A0A3A9ZJN8</accession>
<reference evidence="1 2" key="1">
    <citation type="journal article" date="2004" name="Syst. Appl. Microbiol.">
        <title>Cryptoendolithic actinomycetes from antarctic sandstone rock samples: Micromonospora endolithica sp. nov. and two isolates related to Micromonospora coerulea Jensen 1932.</title>
        <authorList>
            <person name="Hirsch P."/>
            <person name="Mevs U."/>
            <person name="Kroppenstedt R.M."/>
            <person name="Schumann P."/>
            <person name="Stackebrandt E."/>
        </authorList>
    </citation>
    <scope>NUCLEOTIDE SEQUENCE [LARGE SCALE GENOMIC DNA]</scope>
    <source>
        <strain evidence="1 2">JCM 12677</strain>
    </source>
</reference>
<dbReference type="AlphaFoldDB" id="A0A3A9ZJN8"/>
<dbReference type="GO" id="GO:0009312">
    <property type="term" value="P:oligosaccharide biosynthetic process"/>
    <property type="evidence" value="ECO:0007669"/>
    <property type="project" value="InterPro"/>
</dbReference>
<keyword evidence="1" id="KW-0808">Transferase</keyword>
<dbReference type="SUPFAM" id="SSF53335">
    <property type="entry name" value="S-adenosyl-L-methionine-dependent methyltransferases"/>
    <property type="match status" value="1"/>
</dbReference>
<dbReference type="Gene3D" id="3.40.50.150">
    <property type="entry name" value="Vaccinia Virus protein VP39"/>
    <property type="match status" value="1"/>
</dbReference>
<dbReference type="GO" id="GO:0032259">
    <property type="term" value="P:methylation"/>
    <property type="evidence" value="ECO:0007669"/>
    <property type="project" value="UniProtKB-KW"/>
</dbReference>
<gene>
    <name evidence="1" type="ORF">D7223_12755</name>
</gene>
<evidence type="ECO:0000313" key="1">
    <source>
        <dbReference type="EMBL" id="RKN47627.1"/>
    </source>
</evidence>
<dbReference type="OrthoDB" id="116799at2"/>
<protein>
    <submittedName>
        <fullName evidence="1">Methyltransferase domain-containing protein</fullName>
    </submittedName>
</protein>
<keyword evidence="2" id="KW-1185">Reference proteome</keyword>
<dbReference type="Pfam" id="PF05401">
    <property type="entry name" value="NodS"/>
    <property type="match status" value="1"/>
</dbReference>
<dbReference type="InterPro" id="IPR029063">
    <property type="entry name" value="SAM-dependent_MTases_sf"/>
</dbReference>
<dbReference type="GO" id="GO:0008757">
    <property type="term" value="F:S-adenosylmethionine-dependent methyltransferase activity"/>
    <property type="evidence" value="ECO:0007669"/>
    <property type="project" value="InterPro"/>
</dbReference>
<organism evidence="1 2">
    <name type="scientific">Micromonospora endolithica</name>
    <dbReference type="NCBI Taxonomy" id="230091"/>
    <lineage>
        <taxon>Bacteria</taxon>
        <taxon>Bacillati</taxon>
        <taxon>Actinomycetota</taxon>
        <taxon>Actinomycetes</taxon>
        <taxon>Micromonosporales</taxon>
        <taxon>Micromonosporaceae</taxon>
        <taxon>Micromonospora</taxon>
    </lineage>
</organism>
<dbReference type="EMBL" id="RBAK01000004">
    <property type="protein sequence ID" value="RKN47627.1"/>
    <property type="molecule type" value="Genomic_DNA"/>
</dbReference>
<dbReference type="RefSeq" id="WP_120728501.1">
    <property type="nucleotide sequence ID" value="NZ_RBAK01000004.1"/>
</dbReference>
<dbReference type="CDD" id="cd02440">
    <property type="entry name" value="AdoMet_MTases"/>
    <property type="match status" value="1"/>
</dbReference>
<dbReference type="InterPro" id="IPR008715">
    <property type="entry name" value="SAM-MeTfrase_NodS-like"/>
</dbReference>
<proteinExistence type="predicted"/>
<comment type="caution">
    <text evidence="1">The sequence shown here is derived from an EMBL/GenBank/DDBJ whole genome shotgun (WGS) entry which is preliminary data.</text>
</comment>
<sequence>MTSRGTPPSYFDDMYAAAEDPWSFETRWYEQRKHDLTVACLPRRRYRSAFEPGCSTGLLTGRLAARCDRLLAVDVAAAPVRSARRRLADQPHVRVEQMRIPDQWPTGAAPGFDLIVLSELGYYFDDAGFDLLTTRVVEALEPGGTLVAVHWRPPVPEHVRGGDDVHRLLGDLDGLVRTARHEEPDFLLDVFLREPPAARSVAQVEGLW</sequence>
<name>A0A3A9ZJN8_9ACTN</name>
<keyword evidence="1" id="KW-0489">Methyltransferase</keyword>
<evidence type="ECO:0000313" key="2">
    <source>
        <dbReference type="Proteomes" id="UP000281726"/>
    </source>
</evidence>
<dbReference type="Proteomes" id="UP000281726">
    <property type="component" value="Unassembled WGS sequence"/>
</dbReference>